<dbReference type="InterPro" id="IPR050595">
    <property type="entry name" value="Bact_response_regulator"/>
</dbReference>
<dbReference type="SUPFAM" id="SSF52172">
    <property type="entry name" value="CheY-like"/>
    <property type="match status" value="1"/>
</dbReference>
<dbReference type="Pfam" id="PF00072">
    <property type="entry name" value="Response_reg"/>
    <property type="match status" value="1"/>
</dbReference>
<evidence type="ECO:0000256" key="4">
    <source>
        <dbReference type="PROSITE-ProRule" id="PRU00169"/>
    </source>
</evidence>
<protein>
    <submittedName>
        <fullName evidence="6">Response regulator</fullName>
    </submittedName>
</protein>
<dbReference type="Gene3D" id="3.40.50.2300">
    <property type="match status" value="1"/>
</dbReference>
<accession>A0AAJ6AZH3</accession>
<dbReference type="PANTHER" id="PTHR44591:SF3">
    <property type="entry name" value="RESPONSE REGULATORY DOMAIN-CONTAINING PROTEIN"/>
    <property type="match status" value="1"/>
</dbReference>
<evidence type="ECO:0000256" key="2">
    <source>
        <dbReference type="ARBA" id="ARBA00023015"/>
    </source>
</evidence>
<dbReference type="GO" id="GO:0000160">
    <property type="term" value="P:phosphorelay signal transduction system"/>
    <property type="evidence" value="ECO:0007669"/>
    <property type="project" value="InterPro"/>
</dbReference>
<organism evidence="6 7">
    <name type="scientific">Candidatus Devosia phytovorans</name>
    <dbReference type="NCBI Taxonomy" id="3121372"/>
    <lineage>
        <taxon>Bacteria</taxon>
        <taxon>Pseudomonadati</taxon>
        <taxon>Pseudomonadota</taxon>
        <taxon>Alphaproteobacteria</taxon>
        <taxon>Hyphomicrobiales</taxon>
        <taxon>Devosiaceae</taxon>
        <taxon>Devosia</taxon>
    </lineage>
</organism>
<dbReference type="PANTHER" id="PTHR44591">
    <property type="entry name" value="STRESS RESPONSE REGULATOR PROTEIN 1"/>
    <property type="match status" value="1"/>
</dbReference>
<proteinExistence type="predicted"/>
<evidence type="ECO:0000256" key="3">
    <source>
        <dbReference type="ARBA" id="ARBA00023163"/>
    </source>
</evidence>
<sequence>MTADAKTARSTILVVDDDALISMNTIDMIEDLGHVALEAFSGKQALEILAANPDVDAIVTDYAMPGMNGVELAGKARALRPGLPILLATGYADLPSGEQVDLPRLPKPYQQTELATQLELILSAAPQAS</sequence>
<dbReference type="PROSITE" id="PS50110">
    <property type="entry name" value="RESPONSE_REGULATORY"/>
    <property type="match status" value="1"/>
</dbReference>
<evidence type="ECO:0000256" key="1">
    <source>
        <dbReference type="ARBA" id="ARBA00022553"/>
    </source>
</evidence>
<dbReference type="SMART" id="SM00448">
    <property type="entry name" value="REC"/>
    <property type="match status" value="1"/>
</dbReference>
<keyword evidence="1 4" id="KW-0597">Phosphoprotein</keyword>
<keyword evidence="3" id="KW-0804">Transcription</keyword>
<name>A0AAJ6AZH3_9HYPH</name>
<evidence type="ECO:0000259" key="5">
    <source>
        <dbReference type="PROSITE" id="PS50110"/>
    </source>
</evidence>
<evidence type="ECO:0000313" key="6">
    <source>
        <dbReference type="EMBL" id="WEK03801.1"/>
    </source>
</evidence>
<gene>
    <name evidence="6" type="ORF">P0Y65_16645</name>
</gene>
<dbReference type="Proteomes" id="UP001217476">
    <property type="component" value="Chromosome"/>
</dbReference>
<evidence type="ECO:0000313" key="7">
    <source>
        <dbReference type="Proteomes" id="UP001217476"/>
    </source>
</evidence>
<keyword evidence="2" id="KW-0805">Transcription regulation</keyword>
<feature type="modified residue" description="4-aspartylphosphate" evidence="4">
    <location>
        <position position="61"/>
    </location>
</feature>
<reference evidence="6" key="1">
    <citation type="submission" date="2023-03" db="EMBL/GenBank/DDBJ databases">
        <title>Andean soil-derived lignocellulolytic bacterial consortium as a source of novel taxa and putative plastic-active enzymes.</title>
        <authorList>
            <person name="Diaz-Garcia L."/>
            <person name="Chuvochina M."/>
            <person name="Feuerriegel G."/>
            <person name="Bunk B."/>
            <person name="Sproer C."/>
            <person name="Streit W.R."/>
            <person name="Rodriguez L.M."/>
            <person name="Overmann J."/>
            <person name="Jimenez D.J."/>
        </authorList>
    </citation>
    <scope>NUCLEOTIDE SEQUENCE</scope>
    <source>
        <strain evidence="6">MAG 4196</strain>
    </source>
</reference>
<feature type="domain" description="Response regulatory" evidence="5">
    <location>
        <begin position="11"/>
        <end position="122"/>
    </location>
</feature>
<dbReference type="EMBL" id="CP119312">
    <property type="protein sequence ID" value="WEK03801.1"/>
    <property type="molecule type" value="Genomic_DNA"/>
</dbReference>
<dbReference type="InterPro" id="IPR011006">
    <property type="entry name" value="CheY-like_superfamily"/>
</dbReference>
<dbReference type="AlphaFoldDB" id="A0AAJ6AZH3"/>
<dbReference type="InterPro" id="IPR001789">
    <property type="entry name" value="Sig_transdc_resp-reg_receiver"/>
</dbReference>